<comment type="caution">
    <text evidence="3">The sequence shown here is derived from an EMBL/GenBank/DDBJ whole genome shotgun (WGS) entry which is preliminary data.</text>
</comment>
<sequence length="396" mass="43618">MTRTRLLDISRLVSRAGLTPTGVDRVELAYVDAFLADTQTPVYGLARTALGLALLDRKGLTAFATACRTGSFDLPDILSRLNGNLTPAARRGQSFVRWRAVDRCRPHRLGRMLDRLGSGLSYYNVGHSNLTGQLLRTLSNHDGSRVTVLIHDTIPLDHPDMQRPKSVPRFRKMLTAALNHADQLICTTQAAANDLRRHAGPRAGQLDVVVAPLGVTPPRPAPEEIPYRLSPVRPYFMVVGTIEPRKNHALLLDIWQDWGPGAPDLLICGRRGWLNEDVFRRLDEGVPHVKEAHDLSDGAIAALLAGSQGLLFPSFAEGYGLPPIEAAALGVPVICADLAACREAMGDWPVYLNPSDRYEWSIEIRTLLDHAPARRTSRRDAPSWKQHFDTVLTSAP</sequence>
<keyword evidence="1" id="KW-0808">Transferase</keyword>
<dbReference type="EMBL" id="JAJATZ010000003">
    <property type="protein sequence ID" value="MCB5199267.1"/>
    <property type="molecule type" value="Genomic_DNA"/>
</dbReference>
<protein>
    <submittedName>
        <fullName evidence="3">Glycosyltransferase family 4 protein</fullName>
    </submittedName>
</protein>
<dbReference type="Proteomes" id="UP001138961">
    <property type="component" value="Unassembled WGS sequence"/>
</dbReference>
<proteinExistence type="predicted"/>
<dbReference type="Pfam" id="PF26334">
    <property type="entry name" value="Gtf3_N"/>
    <property type="match status" value="1"/>
</dbReference>
<dbReference type="Pfam" id="PF13692">
    <property type="entry name" value="Glyco_trans_1_4"/>
    <property type="match status" value="1"/>
</dbReference>
<gene>
    <name evidence="3" type="ORF">LGQ03_08435</name>
</gene>
<evidence type="ECO:0000313" key="4">
    <source>
        <dbReference type="Proteomes" id="UP001138961"/>
    </source>
</evidence>
<feature type="domain" description="Glucosyltransferase 3-like N-terminal" evidence="2">
    <location>
        <begin position="132"/>
        <end position="198"/>
    </location>
</feature>
<reference evidence="3" key="1">
    <citation type="submission" date="2021-10" db="EMBL/GenBank/DDBJ databases">
        <title>Loktanella gaetbuli sp. nov., isolated from a tidal flat.</title>
        <authorList>
            <person name="Park S."/>
            <person name="Yoon J.-H."/>
        </authorList>
    </citation>
    <scope>NUCLEOTIDE SEQUENCE</scope>
    <source>
        <strain evidence="3">TSTF-M6</strain>
    </source>
</reference>
<dbReference type="Gene3D" id="3.40.50.2000">
    <property type="entry name" value="Glycogen Phosphorylase B"/>
    <property type="match status" value="2"/>
</dbReference>
<dbReference type="SUPFAM" id="SSF53756">
    <property type="entry name" value="UDP-Glycosyltransferase/glycogen phosphorylase"/>
    <property type="match status" value="1"/>
</dbReference>
<name>A0ABS8BUD6_9RHOB</name>
<evidence type="ECO:0000259" key="2">
    <source>
        <dbReference type="Pfam" id="PF26334"/>
    </source>
</evidence>
<evidence type="ECO:0000313" key="3">
    <source>
        <dbReference type="EMBL" id="MCB5199267.1"/>
    </source>
</evidence>
<accession>A0ABS8BUD6</accession>
<dbReference type="RefSeq" id="WP_226748048.1">
    <property type="nucleotide sequence ID" value="NZ_JAJATZ010000003.1"/>
</dbReference>
<dbReference type="CDD" id="cd03809">
    <property type="entry name" value="GT4_MtfB-like"/>
    <property type="match status" value="1"/>
</dbReference>
<dbReference type="PANTHER" id="PTHR46401">
    <property type="entry name" value="GLYCOSYLTRANSFERASE WBBK-RELATED"/>
    <property type="match status" value="1"/>
</dbReference>
<evidence type="ECO:0000256" key="1">
    <source>
        <dbReference type="ARBA" id="ARBA00022679"/>
    </source>
</evidence>
<organism evidence="3 4">
    <name type="scientific">Loktanella gaetbuli</name>
    <dbReference type="NCBI Taxonomy" id="2881335"/>
    <lineage>
        <taxon>Bacteria</taxon>
        <taxon>Pseudomonadati</taxon>
        <taxon>Pseudomonadota</taxon>
        <taxon>Alphaproteobacteria</taxon>
        <taxon>Rhodobacterales</taxon>
        <taxon>Roseobacteraceae</taxon>
        <taxon>Loktanella</taxon>
    </lineage>
</organism>
<keyword evidence="4" id="KW-1185">Reference proteome</keyword>
<dbReference type="InterPro" id="IPR058591">
    <property type="entry name" value="Gtf3_N"/>
</dbReference>
<dbReference type="PANTHER" id="PTHR46401:SF2">
    <property type="entry name" value="GLYCOSYLTRANSFERASE WBBK-RELATED"/>
    <property type="match status" value="1"/>
</dbReference>